<name>A0A388LXZ9_CHABU</name>
<organism evidence="1 2">
    <name type="scientific">Chara braunii</name>
    <name type="common">Braun's stonewort</name>
    <dbReference type="NCBI Taxonomy" id="69332"/>
    <lineage>
        <taxon>Eukaryota</taxon>
        <taxon>Viridiplantae</taxon>
        <taxon>Streptophyta</taxon>
        <taxon>Charophyceae</taxon>
        <taxon>Charales</taxon>
        <taxon>Characeae</taxon>
        <taxon>Chara</taxon>
    </lineage>
</organism>
<proteinExistence type="predicted"/>
<dbReference type="EMBL" id="BFEA01000597">
    <property type="protein sequence ID" value="GBG87131.1"/>
    <property type="molecule type" value="Genomic_DNA"/>
</dbReference>
<dbReference type="Gramene" id="GBG87131">
    <property type="protein sequence ID" value="GBG87131"/>
    <property type="gene ID" value="CBR_g44587"/>
</dbReference>
<protein>
    <submittedName>
        <fullName evidence="1">Uncharacterized protein</fullName>
    </submittedName>
</protein>
<evidence type="ECO:0000313" key="2">
    <source>
        <dbReference type="Proteomes" id="UP000265515"/>
    </source>
</evidence>
<gene>
    <name evidence="1" type="ORF">CBR_g44587</name>
</gene>
<evidence type="ECO:0000313" key="1">
    <source>
        <dbReference type="EMBL" id="GBG87131.1"/>
    </source>
</evidence>
<sequence>MSCGLGVVVLGQELSTEASCVGDAKSASAFGIGVEEVVVEGAVGNWVKITKLVLNVVSVLVGIVPMEGIVLAGEFVERVRDLDKVANERAVIVGKVEEGTELEKALGRAVLNEGCDLRGVHTDAFSGEVFDARSGKHTFAELGVKFLFSEDRENFAEVLKVGLEGGAEDKDVIKVDDDANFEEVAEDVVHCRLEGGVGIGDSEWSYEELDVPEPRAEGGLVGVLADTDLVEAIAKTDLGKVLGSTETIKALGNLR</sequence>
<dbReference type="AlphaFoldDB" id="A0A388LXZ9"/>
<accession>A0A388LXZ9</accession>
<dbReference type="Proteomes" id="UP000265515">
    <property type="component" value="Unassembled WGS sequence"/>
</dbReference>
<comment type="caution">
    <text evidence="1">The sequence shown here is derived from an EMBL/GenBank/DDBJ whole genome shotgun (WGS) entry which is preliminary data.</text>
</comment>
<reference evidence="1 2" key="1">
    <citation type="journal article" date="2018" name="Cell">
        <title>The Chara Genome: Secondary Complexity and Implications for Plant Terrestrialization.</title>
        <authorList>
            <person name="Nishiyama T."/>
            <person name="Sakayama H."/>
            <person name="Vries J.D."/>
            <person name="Buschmann H."/>
            <person name="Saint-Marcoux D."/>
            <person name="Ullrich K.K."/>
            <person name="Haas F.B."/>
            <person name="Vanderstraeten L."/>
            <person name="Becker D."/>
            <person name="Lang D."/>
            <person name="Vosolsobe S."/>
            <person name="Rombauts S."/>
            <person name="Wilhelmsson P.K.I."/>
            <person name="Janitza P."/>
            <person name="Kern R."/>
            <person name="Heyl A."/>
            <person name="Rumpler F."/>
            <person name="Villalobos L.I.A.C."/>
            <person name="Clay J.M."/>
            <person name="Skokan R."/>
            <person name="Toyoda A."/>
            <person name="Suzuki Y."/>
            <person name="Kagoshima H."/>
            <person name="Schijlen E."/>
            <person name="Tajeshwar N."/>
            <person name="Catarino B."/>
            <person name="Hetherington A.J."/>
            <person name="Saltykova A."/>
            <person name="Bonnot C."/>
            <person name="Breuninger H."/>
            <person name="Symeonidi A."/>
            <person name="Radhakrishnan G.V."/>
            <person name="Van Nieuwerburgh F."/>
            <person name="Deforce D."/>
            <person name="Chang C."/>
            <person name="Karol K.G."/>
            <person name="Hedrich R."/>
            <person name="Ulvskov P."/>
            <person name="Glockner G."/>
            <person name="Delwiche C.F."/>
            <person name="Petrasek J."/>
            <person name="Van de Peer Y."/>
            <person name="Friml J."/>
            <person name="Beilby M."/>
            <person name="Dolan L."/>
            <person name="Kohara Y."/>
            <person name="Sugano S."/>
            <person name="Fujiyama A."/>
            <person name="Delaux P.-M."/>
            <person name="Quint M."/>
            <person name="TheiBen G."/>
            <person name="Hagemann M."/>
            <person name="Harholt J."/>
            <person name="Dunand C."/>
            <person name="Zachgo S."/>
            <person name="Langdale J."/>
            <person name="Maumus F."/>
            <person name="Straeten D.V.D."/>
            <person name="Gould S.B."/>
            <person name="Rensing S.A."/>
        </authorList>
    </citation>
    <scope>NUCLEOTIDE SEQUENCE [LARGE SCALE GENOMIC DNA]</scope>
    <source>
        <strain evidence="1 2">S276</strain>
    </source>
</reference>
<keyword evidence="2" id="KW-1185">Reference proteome</keyword>